<protein>
    <recommendedName>
        <fullName evidence="3 5">NEDD8-activating enzyme E1 regulatory subunit</fullName>
    </recommendedName>
</protein>
<evidence type="ECO:0000256" key="5">
    <source>
        <dbReference type="PIRNR" id="PIRNR039099"/>
    </source>
</evidence>
<evidence type="ECO:0000256" key="2">
    <source>
        <dbReference type="ARBA" id="ARBA00006868"/>
    </source>
</evidence>
<dbReference type="InterPro" id="IPR000594">
    <property type="entry name" value="ThiF_NAD_FAD-bd"/>
</dbReference>
<evidence type="ECO:0000259" key="6">
    <source>
        <dbReference type="Pfam" id="PF00899"/>
    </source>
</evidence>
<dbReference type="AlphaFoldDB" id="A0A1J1IPP2"/>
<evidence type="ECO:0000256" key="1">
    <source>
        <dbReference type="ARBA" id="ARBA00005032"/>
    </source>
</evidence>
<gene>
    <name evidence="7" type="ORF">CLUMA_CG015393</name>
</gene>
<dbReference type="GO" id="GO:0019781">
    <property type="term" value="F:NEDD8 activating enzyme activity"/>
    <property type="evidence" value="ECO:0007669"/>
    <property type="project" value="UniProtKB-UniRule"/>
</dbReference>
<organism evidence="7 8">
    <name type="scientific">Clunio marinus</name>
    <dbReference type="NCBI Taxonomy" id="568069"/>
    <lineage>
        <taxon>Eukaryota</taxon>
        <taxon>Metazoa</taxon>
        <taxon>Ecdysozoa</taxon>
        <taxon>Arthropoda</taxon>
        <taxon>Hexapoda</taxon>
        <taxon>Insecta</taxon>
        <taxon>Pterygota</taxon>
        <taxon>Neoptera</taxon>
        <taxon>Endopterygota</taxon>
        <taxon>Diptera</taxon>
        <taxon>Nematocera</taxon>
        <taxon>Chironomoidea</taxon>
        <taxon>Chironomidae</taxon>
        <taxon>Clunio</taxon>
    </lineage>
</organism>
<dbReference type="UniPathway" id="UPA00885"/>
<keyword evidence="8" id="KW-1185">Reference proteome</keyword>
<dbReference type="FunFam" id="3.40.50.720:FF:000475">
    <property type="entry name" value="NEDD8-activating enzyme E1 regulatory subunit"/>
    <property type="match status" value="1"/>
</dbReference>
<evidence type="ECO:0000256" key="4">
    <source>
        <dbReference type="ARBA" id="ARBA00022786"/>
    </source>
</evidence>
<proteinExistence type="inferred from homology"/>
<dbReference type="STRING" id="568069.A0A1J1IPP2"/>
<dbReference type="InterPro" id="IPR045886">
    <property type="entry name" value="ThiF/MoeB/HesA"/>
</dbReference>
<dbReference type="SUPFAM" id="SSF69572">
    <property type="entry name" value="Activating enzymes of the ubiquitin-like proteins"/>
    <property type="match status" value="1"/>
</dbReference>
<sequence length="520" mass="58866">MSSSVPSPETDKSRKYDRQIRLWGDHGQSLLENSQICLVNANALGTEILKGLVLPGIGSFTIIDHNLVTDEDIGCNFFLEPSSLGQSRAKHCTKFLQELNPDVNGESIDDNIDTIIANNPEFFKNFSVVVSCGLNEKSLIKLSNLLWELNIPFMSCQSVGFLGSARIQMKEHCVIETHPDNKHQDLRLEEAFQTLEEHVSNIKLGPKVPWLIILYKNLEVYRKKHDRKIPNTYKEKSELRDIIRSSMTADEENFEEAIRSVNSSFGGGKVNSEVQKILNDSCCINLNKNSSPFWIMARGLKDFIEKDGKGYLPLPGTIPDMTADTSLYINLQNIYRAKAIQDADAVFRRVQQLLKELNKSSDWISEKDVRLFCREAAYISVTRGSKISDEYEKGSKTSMISDELENPDSLISHYVVLRAMERFQTEHGYIPGEVNVETDPARIKSLATRLVNDWGISSQLNDDLFHEICRYGGAEIHSISSFLGGCCAHEIIKLVTRQYKPFDNTIIYDGIKSQSETFKF</sequence>
<dbReference type="GO" id="GO:0005737">
    <property type="term" value="C:cytoplasm"/>
    <property type="evidence" value="ECO:0007669"/>
    <property type="project" value="TreeGrafter"/>
</dbReference>
<dbReference type="PIRSF" id="PIRSF039099">
    <property type="entry name" value="APP-BP1"/>
    <property type="match status" value="1"/>
</dbReference>
<dbReference type="GO" id="GO:0045116">
    <property type="term" value="P:protein neddylation"/>
    <property type="evidence" value="ECO:0007669"/>
    <property type="project" value="UniProtKB-UniRule"/>
</dbReference>
<comment type="pathway">
    <text evidence="1 5">Protein modification; protein neddylation.</text>
</comment>
<dbReference type="EMBL" id="CVRI01000057">
    <property type="protein sequence ID" value="CRL02213.1"/>
    <property type="molecule type" value="Genomic_DNA"/>
</dbReference>
<dbReference type="PANTHER" id="PTHR10953">
    <property type="entry name" value="UBIQUITIN-ACTIVATING ENZYME E1"/>
    <property type="match status" value="1"/>
</dbReference>
<accession>A0A1J1IPP2</accession>
<name>A0A1J1IPP2_9DIPT</name>
<keyword evidence="4 5" id="KW-0833">Ubl conjugation pathway</keyword>
<evidence type="ECO:0000313" key="7">
    <source>
        <dbReference type="EMBL" id="CRL02213.1"/>
    </source>
</evidence>
<evidence type="ECO:0000313" key="8">
    <source>
        <dbReference type="Proteomes" id="UP000183832"/>
    </source>
</evidence>
<dbReference type="InterPro" id="IPR030667">
    <property type="entry name" value="APP-BP1"/>
</dbReference>
<feature type="domain" description="THIF-type NAD/FAD binding fold" evidence="6">
    <location>
        <begin position="16"/>
        <end position="519"/>
    </location>
</feature>
<dbReference type="Pfam" id="PF00899">
    <property type="entry name" value="ThiF"/>
    <property type="match status" value="1"/>
</dbReference>
<dbReference type="OrthoDB" id="1708823at2759"/>
<dbReference type="PANTHER" id="PTHR10953:SF29">
    <property type="entry name" value="NEDD8-ACTIVATING ENZYME E1 REGULATORY SUBUNIT"/>
    <property type="match status" value="1"/>
</dbReference>
<dbReference type="InterPro" id="IPR035985">
    <property type="entry name" value="Ubiquitin-activating_enz"/>
</dbReference>
<reference evidence="7 8" key="1">
    <citation type="submission" date="2015-04" db="EMBL/GenBank/DDBJ databases">
        <authorList>
            <person name="Syromyatnikov M.Y."/>
            <person name="Popov V.N."/>
        </authorList>
    </citation>
    <scope>NUCLEOTIDE SEQUENCE [LARGE SCALE GENOMIC DNA]</scope>
</reference>
<dbReference type="CDD" id="cd01493">
    <property type="entry name" value="APPBP1_RUB"/>
    <property type="match status" value="1"/>
</dbReference>
<dbReference type="Gene3D" id="3.40.50.720">
    <property type="entry name" value="NAD(P)-binding Rossmann-like Domain"/>
    <property type="match status" value="2"/>
</dbReference>
<dbReference type="Proteomes" id="UP000183832">
    <property type="component" value="Unassembled WGS sequence"/>
</dbReference>
<comment type="similarity">
    <text evidence="2 5">Belongs to the ubiquitin-activating E1 family. ULA1 subfamily.</text>
</comment>
<evidence type="ECO:0000256" key="3">
    <source>
        <dbReference type="ARBA" id="ARBA00015407"/>
    </source>
</evidence>